<dbReference type="InterPro" id="IPR040324">
    <property type="entry name" value="WDR44/Dgr2"/>
</dbReference>
<keyword evidence="1 3" id="KW-0853">WD repeat</keyword>
<evidence type="ECO:0000256" key="1">
    <source>
        <dbReference type="ARBA" id="ARBA00022574"/>
    </source>
</evidence>
<feature type="compositionally biased region" description="Polar residues" evidence="4">
    <location>
        <begin position="122"/>
        <end position="136"/>
    </location>
</feature>
<sequence>MSSASSSPVMPGGDEAPLTLGHLTSDPSETSGSNRIPTPQPAPPSRFLTTPLSRSNMPQTVKDKEPRPLFKTPSGTTPTGNLGLDPLSKHIYQRSNSIVEPTIAQRLLQSTRGDSPTRDNLQRQSIDSQENPNATFDSARDRKKPSSFLSRLAIRGAWKRADEANDSDSELGELRTDGSHARALTSVDRAGGGYIPLHKEPPRYIRVKSHYKKSREFNHLFLAQELLGAAKKGAEDEARNREPAIAVGSKILKSGHAIWAAEFSLDGRYLAVAGKDQTVRVFSVISTPEERTAYQEEEEKCRRGEGEKLSAPVFQSKPTREFEGHTGDVLALSWSKNNFLLSSSMDKTVRLWHMSRPECLCTFKHDDLVTSIVFHPTDDRFFLAGSLDAQLRLWSIPDRAVAFSAVAHEFITAVAFSPDGKTAICGLLGGLCLFYETERLQLKSQIHVRSSRGKNAKGSKITGIKTAALPSEGGKADVKVLISSNDSRVRIYSLRTKMLEVKFRGLENQSSQISARFSDDGAYVISGSEDRQAYIWSANSTDYEMKDKQPYECFDAHPEVVTTATMAPIKTRQLLSASGDPIYDLCNPPPVMLLSLEEKMASQTKLSQGGQTESAVSLKKPEESPLYIERSKHVDGNIIITTDRTGTIKVFRQDCAYAKRLQSTWETSSKLSGRLNGLGRSGSLATRTSAGSRVQSRRDSLNLGPATQQTQPASDRIMSWRQDVEGGRSVSLRASRSERSLSPVKSVRTSLNSSRVNVASEARKHAYASSLASRANPGSPASSIHTGRSSPRTNRDKDRGSLLPPTPGFSLLSVSDSRSGEDREESSFWNLSRWKSKSGLRYGSSATLLGSANSSNAADNGSTNVNDDRGPGDKPAAQRSLGVHDMRRLEAEKNAAGQNTLASAGGRAFLVVNTKQNLLYPRHNSRVKRTDGAKTAQVQVHGRGGSFKLRRTKSQSLSAFSSESSPGWCHMPRMRPLTRLALHHHAPLRKRKLGG</sequence>
<feature type="region of interest" description="Disordered" evidence="4">
    <location>
        <begin position="851"/>
        <end position="879"/>
    </location>
</feature>
<dbReference type="PANTHER" id="PTHR14221">
    <property type="entry name" value="WD REPEAT DOMAIN 44"/>
    <property type="match status" value="1"/>
</dbReference>
<dbReference type="KEGG" id="uvi:66068582"/>
<name>A0A8E5HYK4_USTVR</name>
<feature type="compositionally biased region" description="Low complexity" evidence="4">
    <location>
        <begin position="851"/>
        <end position="864"/>
    </location>
</feature>
<evidence type="ECO:0000313" key="5">
    <source>
        <dbReference type="EMBL" id="QUC23564.1"/>
    </source>
</evidence>
<dbReference type="AlphaFoldDB" id="A0A8E5HYK4"/>
<feature type="repeat" description="WD" evidence="3">
    <location>
        <begin position="514"/>
        <end position="546"/>
    </location>
</feature>
<accession>A0A8E5HYK4</accession>
<keyword evidence="6" id="KW-1185">Reference proteome</keyword>
<evidence type="ECO:0000256" key="2">
    <source>
        <dbReference type="ARBA" id="ARBA00022737"/>
    </source>
</evidence>
<keyword evidence="2" id="KW-0677">Repeat</keyword>
<dbReference type="InterPro" id="IPR001680">
    <property type="entry name" value="WD40_rpt"/>
</dbReference>
<dbReference type="EMBL" id="CP072759">
    <property type="protein sequence ID" value="QUC23564.1"/>
    <property type="molecule type" value="Genomic_DNA"/>
</dbReference>
<gene>
    <name evidence="5" type="ORF">UV8b_07805</name>
</gene>
<feature type="region of interest" description="Disordered" evidence="4">
    <location>
        <begin position="669"/>
        <end position="747"/>
    </location>
</feature>
<dbReference type="PROSITE" id="PS50294">
    <property type="entry name" value="WD_REPEATS_REGION"/>
    <property type="match status" value="2"/>
</dbReference>
<feature type="repeat" description="WD" evidence="3">
    <location>
        <begin position="362"/>
        <end position="404"/>
    </location>
</feature>
<dbReference type="OrthoDB" id="1932312at2759"/>
<dbReference type="SMART" id="SM00320">
    <property type="entry name" value="WD40"/>
    <property type="match status" value="6"/>
</dbReference>
<dbReference type="InterPro" id="IPR015943">
    <property type="entry name" value="WD40/YVTN_repeat-like_dom_sf"/>
</dbReference>
<dbReference type="Proteomes" id="UP000027002">
    <property type="component" value="Chromosome 7"/>
</dbReference>
<dbReference type="PANTHER" id="PTHR14221:SF0">
    <property type="entry name" value="WD REPEAT-CONTAINING PROTEIN 44"/>
    <property type="match status" value="1"/>
</dbReference>
<feature type="region of interest" description="Disordered" evidence="4">
    <location>
        <begin position="768"/>
        <end position="828"/>
    </location>
</feature>
<dbReference type="RefSeq" id="XP_043001237.1">
    <property type="nucleotide sequence ID" value="XM_043145302.1"/>
</dbReference>
<dbReference type="PROSITE" id="PS50082">
    <property type="entry name" value="WD_REPEATS_2"/>
    <property type="match status" value="3"/>
</dbReference>
<organism evidence="5 6">
    <name type="scientific">Ustilaginoidea virens</name>
    <name type="common">Rice false smut fungus</name>
    <name type="synonym">Villosiclava virens</name>
    <dbReference type="NCBI Taxonomy" id="1159556"/>
    <lineage>
        <taxon>Eukaryota</taxon>
        <taxon>Fungi</taxon>
        <taxon>Dikarya</taxon>
        <taxon>Ascomycota</taxon>
        <taxon>Pezizomycotina</taxon>
        <taxon>Sordariomycetes</taxon>
        <taxon>Hypocreomycetidae</taxon>
        <taxon>Hypocreales</taxon>
        <taxon>Clavicipitaceae</taxon>
        <taxon>Ustilaginoidea</taxon>
    </lineage>
</organism>
<evidence type="ECO:0000256" key="3">
    <source>
        <dbReference type="PROSITE-ProRule" id="PRU00221"/>
    </source>
</evidence>
<evidence type="ECO:0000313" key="6">
    <source>
        <dbReference type="Proteomes" id="UP000027002"/>
    </source>
</evidence>
<dbReference type="Gene3D" id="2.130.10.10">
    <property type="entry name" value="YVTN repeat-like/Quinoprotein amine dehydrogenase"/>
    <property type="match status" value="1"/>
</dbReference>
<proteinExistence type="predicted"/>
<reference evidence="5" key="1">
    <citation type="submission" date="2020-03" db="EMBL/GenBank/DDBJ databases">
        <title>A mixture of massive structural variations and highly conserved coding sequences in Ustilaginoidea virens genome.</title>
        <authorList>
            <person name="Zhang K."/>
            <person name="Zhao Z."/>
            <person name="Zhang Z."/>
            <person name="Li Y."/>
            <person name="Hsiang T."/>
            <person name="Sun W."/>
        </authorList>
    </citation>
    <scope>NUCLEOTIDE SEQUENCE</scope>
    <source>
        <strain evidence="5">UV-8b</strain>
    </source>
</reference>
<dbReference type="InterPro" id="IPR036322">
    <property type="entry name" value="WD40_repeat_dom_sf"/>
</dbReference>
<feature type="compositionally biased region" description="Polar residues" evidence="4">
    <location>
        <begin position="25"/>
        <end position="37"/>
    </location>
</feature>
<dbReference type="SUPFAM" id="SSF50978">
    <property type="entry name" value="WD40 repeat-like"/>
    <property type="match status" value="1"/>
</dbReference>
<feature type="compositionally biased region" description="Polar residues" evidence="4">
    <location>
        <begin position="47"/>
        <end position="59"/>
    </location>
</feature>
<feature type="compositionally biased region" description="Low complexity" evidence="4">
    <location>
        <begin position="669"/>
        <end position="684"/>
    </location>
</feature>
<feature type="region of interest" description="Disordered" evidence="4">
    <location>
        <begin position="1"/>
        <end position="87"/>
    </location>
</feature>
<feature type="repeat" description="WD" evidence="3">
    <location>
        <begin position="322"/>
        <end position="362"/>
    </location>
</feature>
<feature type="compositionally biased region" description="Polar residues" evidence="4">
    <location>
        <begin position="779"/>
        <end position="792"/>
    </location>
</feature>
<dbReference type="GeneID" id="66068582"/>
<feature type="region of interest" description="Disordered" evidence="4">
    <location>
        <begin position="108"/>
        <end position="145"/>
    </location>
</feature>
<evidence type="ECO:0008006" key="7">
    <source>
        <dbReference type="Google" id="ProtNLM"/>
    </source>
</evidence>
<evidence type="ECO:0000256" key="4">
    <source>
        <dbReference type="SAM" id="MobiDB-lite"/>
    </source>
</evidence>
<feature type="compositionally biased region" description="Polar residues" evidence="4">
    <location>
        <begin position="685"/>
        <end position="694"/>
    </location>
</feature>
<protein>
    <recommendedName>
        <fullName evidence="7">WD repeat containing protein 44</fullName>
    </recommendedName>
</protein>
<dbReference type="Pfam" id="PF00400">
    <property type="entry name" value="WD40"/>
    <property type="match status" value="4"/>
</dbReference>